<dbReference type="HOGENOM" id="CLU_418331_0_0_1"/>
<accession>L2GK27</accession>
<evidence type="ECO:0000313" key="3">
    <source>
        <dbReference type="Proteomes" id="UP000011082"/>
    </source>
</evidence>
<reference evidence="3" key="1">
    <citation type="submission" date="2011-05" db="EMBL/GenBank/DDBJ databases">
        <title>The genome sequence of Vittaforma corneae strain ATCC 50505.</title>
        <authorList>
            <consortium name="The Broad Institute Genome Sequencing Platform"/>
            <person name="Cuomo C."/>
            <person name="Didier E."/>
            <person name="Bowers L."/>
            <person name="Young S.K."/>
            <person name="Zeng Q."/>
            <person name="Gargeya S."/>
            <person name="Fitzgerald M."/>
            <person name="Haas B."/>
            <person name="Abouelleil A."/>
            <person name="Alvarado L."/>
            <person name="Arachchi H.M."/>
            <person name="Berlin A."/>
            <person name="Chapman S.B."/>
            <person name="Gearin G."/>
            <person name="Goldberg J."/>
            <person name="Griggs A."/>
            <person name="Gujja S."/>
            <person name="Hansen M."/>
            <person name="Heiman D."/>
            <person name="Howarth C."/>
            <person name="Larimer J."/>
            <person name="Lui A."/>
            <person name="MacDonald P.J.P."/>
            <person name="McCowen C."/>
            <person name="Montmayeur A."/>
            <person name="Murphy C."/>
            <person name="Neiman D."/>
            <person name="Pearson M."/>
            <person name="Priest M."/>
            <person name="Roberts A."/>
            <person name="Saif S."/>
            <person name="Shea T."/>
            <person name="Sisk P."/>
            <person name="Stolte C."/>
            <person name="Sykes S."/>
            <person name="Wortman J."/>
            <person name="Nusbaum C."/>
            <person name="Birren B."/>
        </authorList>
    </citation>
    <scope>NUCLEOTIDE SEQUENCE [LARGE SCALE GENOMIC DNA]</scope>
    <source>
        <strain evidence="3">ATCC 50505</strain>
    </source>
</reference>
<organism evidence="2 3">
    <name type="scientific">Vittaforma corneae (strain ATCC 50505)</name>
    <name type="common">Microsporidian parasite</name>
    <name type="synonym">Nosema corneum</name>
    <dbReference type="NCBI Taxonomy" id="993615"/>
    <lineage>
        <taxon>Eukaryota</taxon>
        <taxon>Fungi</taxon>
        <taxon>Fungi incertae sedis</taxon>
        <taxon>Microsporidia</taxon>
        <taxon>Nosematidae</taxon>
        <taxon>Vittaforma</taxon>
    </lineage>
</organism>
<name>L2GK27_VITCO</name>
<protein>
    <submittedName>
        <fullName evidence="2">Uncharacterized protein</fullName>
    </submittedName>
</protein>
<feature type="non-terminal residue" evidence="2">
    <location>
        <position position="1"/>
    </location>
</feature>
<gene>
    <name evidence="2" type="ORF">VICG_01948</name>
</gene>
<dbReference type="OrthoDB" id="2190813at2759"/>
<keyword evidence="1" id="KW-0175">Coiled coil</keyword>
<evidence type="ECO:0000313" key="2">
    <source>
        <dbReference type="EMBL" id="ELA40989.1"/>
    </source>
</evidence>
<keyword evidence="3" id="KW-1185">Reference proteome</keyword>
<dbReference type="AlphaFoldDB" id="L2GK27"/>
<dbReference type="RefSeq" id="XP_007605393.1">
    <property type="nucleotide sequence ID" value="XM_007605331.1"/>
</dbReference>
<dbReference type="InParanoid" id="L2GK27"/>
<evidence type="ECO:0000256" key="1">
    <source>
        <dbReference type="SAM" id="Coils"/>
    </source>
</evidence>
<feature type="coiled-coil region" evidence="1">
    <location>
        <begin position="91"/>
        <end position="122"/>
    </location>
</feature>
<dbReference type="GeneID" id="19882658"/>
<dbReference type="STRING" id="993615.L2GK27"/>
<dbReference type="EMBL" id="JH370152">
    <property type="protein sequence ID" value="ELA40989.1"/>
    <property type="molecule type" value="Genomic_DNA"/>
</dbReference>
<dbReference type="Proteomes" id="UP000011082">
    <property type="component" value="Unassembled WGS sequence"/>
</dbReference>
<sequence>VLSPQVGEAKAVGEAEHIATAHTGRNPVGNTIGDINGHMKAAAEEEGEKQIQKHIPAEEQLGIVKLLPDNITQMNADNSTVELPLTGLPSAKAETAEEEKIKEELEDLRDNIRNKVTKEKFNSGLVTIKGEEGFLNLPESCKEIQIKSGTVYFDQAGYDRMVAQNLDTTPLKPVFSRGSQPLYYKADIKNMKMKLPSALNTNPQKLLFNEYESINIEFAKKIDILNGVVGCEAWDKFSARMRPKVYKGVSKGADEVPEYIKKEFEQIESMKDGMRDAKVNVISNPDGSVIAEIKPQYGISTKMSLGEAVNKAAAMAEKKSLAGMSENNLNVGQDEKVDYTKDFMNKVEKDLKAKQGREEVLNENNSLAGGISETIKGLKGTIGGSELIRKHKREGSDQETIVFNEMAERSGGMAQRMKMQQDEFLESLSRVDHATISELLKHYHDASNSVNFQERFSETDQSQVDFMSKIKEIFPGKSSSEVMQMFFETFSDIFKGPRSRLRGGSAAGKASPSYVEKCPLRCYDPVLKRCRKDCMGNMSAVMKSKVTRLVPGGQPTQRVVTPDNIIISQPLASMPVQRVNIAQNAITPPLLATPAPIQSHVEQISPSEICKSGQTLGCILQSQVPAFSSQAQTTPVIMVPHVHNHPVPLVFNGGRV</sequence>
<dbReference type="VEuPathDB" id="MicrosporidiaDB:VICG_01948"/>
<proteinExistence type="predicted"/>